<sequence length="770" mass="85886">MKKNIFAMIIPSLLFTPSFVIASELYFPSQPAVISSEDDARLWVESQYPLLAGEPLTGLVFDKETESLAAKQYRFYQDIVNGKACHSTVVVDVDKKTHQVIQLFTHLKSADQCTNAKLDQRQVQLDMMGDHADVTAARTVDAVVQVFDPDPVTQLKSSTLKYTQVLPQSVYQQHENIEVTEINGVRYLSNSRVQMVDVKAFDIDGDNIQEADVINSQQGLTTSVNDFIYRRDIADYEAGDTAFLNTMAFYHIDQSIRYLNSLGFDLFSQPVRVDAFFGNKDNSTTYSAQNLIVFGNGMSADAEDAGVILHELAHMINYRLISNWEEGDTGAIGEGLGDYWAASYTYRNNPYYDIDTVFRWDGINTSKVSTRTVNDSEAKYISGLEYPAHVVRNGSNVDQLWSTPLFSTLKAAVAEKGDIAHAEVDKIIWEGIAALGAGATMPQAAQSIIQAAHLLHPHDAYYAKTFRFYFQQHNILSNSIAYYAPQFLEKNDNHQSLTVDAYNMTHAPLGNVVIDINPSISEGYEFEKFNNHQALKVNVNLSQAPRCGERFWVDINTSINIGDSQKVQQQNTQLPFVMCKPILSLPVKDVNSLLVDAKAINDLGVVAVGEKNMSLAINSEDLLSDNFAISLDIEHPRISDLKISIITPAGDQEIPLLVYENIKPTQFKRLLMAKYNNKLKALVGIPLKGLWQLKIIDRVPGEKGKLVSWGIANISSYQQPDSNKTDSKHEHKSQSLVTNNSKSGGSVGWISWLLMVSALFIRHFGHGKKD</sequence>
<reference evidence="6" key="1">
    <citation type="submission" date="2017-06" db="EMBL/GenBank/DDBJ databases">
        <authorList>
            <person name="Rodrigo-Torres L."/>
            <person name="Arahal R.D."/>
            <person name="Lucena T."/>
        </authorList>
    </citation>
    <scope>NUCLEOTIDE SEQUENCE [LARGE SCALE GENOMIC DNA]</scope>
    <source>
        <strain evidence="6">CECT 9190</strain>
    </source>
</reference>
<keyword evidence="2" id="KW-0378">Hydrolase</keyword>
<dbReference type="GO" id="GO:0008270">
    <property type="term" value="F:zinc ion binding"/>
    <property type="evidence" value="ECO:0007669"/>
    <property type="project" value="InterPro"/>
</dbReference>
<dbReference type="GO" id="GO:0006508">
    <property type="term" value="P:proteolysis"/>
    <property type="evidence" value="ECO:0007669"/>
    <property type="project" value="UniProtKB-KW"/>
</dbReference>
<protein>
    <submittedName>
        <fullName evidence="5">Proprotein convertase P-domain protein</fullName>
    </submittedName>
</protein>
<dbReference type="Proteomes" id="UP000195963">
    <property type="component" value="Unassembled WGS sequence"/>
</dbReference>
<dbReference type="AlphaFoldDB" id="A0A1Y6MKC7"/>
<dbReference type="Pfam" id="PF01483">
    <property type="entry name" value="P_proprotein"/>
    <property type="match status" value="1"/>
</dbReference>
<accession>A0A1Y6MKC7</accession>
<keyword evidence="6" id="KW-1185">Reference proteome</keyword>
<feature type="domain" description="P/Homo B" evidence="4">
    <location>
        <begin position="584"/>
        <end position="719"/>
    </location>
</feature>
<evidence type="ECO:0000313" key="6">
    <source>
        <dbReference type="Proteomes" id="UP000195963"/>
    </source>
</evidence>
<dbReference type="SUPFAM" id="SSF49785">
    <property type="entry name" value="Galactose-binding domain-like"/>
    <property type="match status" value="1"/>
</dbReference>
<evidence type="ECO:0000256" key="3">
    <source>
        <dbReference type="SAM" id="MobiDB-lite"/>
    </source>
</evidence>
<organism evidence="5 6">
    <name type="scientific">Photobacterium malacitanum</name>
    <dbReference type="NCBI Taxonomy" id="2204294"/>
    <lineage>
        <taxon>Bacteria</taxon>
        <taxon>Pseudomonadati</taxon>
        <taxon>Pseudomonadota</taxon>
        <taxon>Gammaproteobacteria</taxon>
        <taxon>Vibrionales</taxon>
        <taxon>Vibrionaceae</taxon>
        <taxon>Photobacterium</taxon>
    </lineage>
</organism>
<dbReference type="InterPro" id="IPR002884">
    <property type="entry name" value="P_dom"/>
</dbReference>
<gene>
    <name evidence="5" type="ORF">PMAL9190_02282</name>
</gene>
<dbReference type="GO" id="GO:0005615">
    <property type="term" value="C:extracellular space"/>
    <property type="evidence" value="ECO:0007669"/>
    <property type="project" value="InterPro"/>
</dbReference>
<dbReference type="GO" id="GO:0004252">
    <property type="term" value="F:serine-type endopeptidase activity"/>
    <property type="evidence" value="ECO:0007669"/>
    <property type="project" value="InterPro"/>
</dbReference>
<evidence type="ECO:0000256" key="2">
    <source>
        <dbReference type="ARBA" id="ARBA00022801"/>
    </source>
</evidence>
<dbReference type="Gene3D" id="1.10.390.10">
    <property type="entry name" value="Neutral Protease Domain 2"/>
    <property type="match status" value="1"/>
</dbReference>
<feature type="region of interest" description="Disordered" evidence="3">
    <location>
        <begin position="718"/>
        <end position="742"/>
    </location>
</feature>
<evidence type="ECO:0000313" key="5">
    <source>
        <dbReference type="EMBL" id="SMY36248.1"/>
    </source>
</evidence>
<dbReference type="RefSeq" id="WP_087845303.1">
    <property type="nucleotide sequence ID" value="NZ_FYAK01000004.1"/>
</dbReference>
<dbReference type="GO" id="GO:0004222">
    <property type="term" value="F:metalloendopeptidase activity"/>
    <property type="evidence" value="ECO:0007669"/>
    <property type="project" value="InterPro"/>
</dbReference>
<evidence type="ECO:0000256" key="1">
    <source>
        <dbReference type="ARBA" id="ARBA00022670"/>
    </source>
</evidence>
<dbReference type="InterPro" id="IPR027268">
    <property type="entry name" value="Peptidase_M4/M1_CTD_sf"/>
</dbReference>
<dbReference type="Gene3D" id="2.60.120.260">
    <property type="entry name" value="Galactose-binding domain-like"/>
    <property type="match status" value="1"/>
</dbReference>
<dbReference type="SUPFAM" id="SSF55486">
    <property type="entry name" value="Metalloproteases ('zincins'), catalytic domain"/>
    <property type="match status" value="1"/>
</dbReference>
<name>A0A1Y6MKC7_9GAMM</name>
<dbReference type="EMBL" id="FYAK01000004">
    <property type="protein sequence ID" value="SMY36248.1"/>
    <property type="molecule type" value="Genomic_DNA"/>
</dbReference>
<feature type="compositionally biased region" description="Basic and acidic residues" evidence="3">
    <location>
        <begin position="723"/>
        <end position="733"/>
    </location>
</feature>
<evidence type="ECO:0000259" key="4">
    <source>
        <dbReference type="PROSITE" id="PS51829"/>
    </source>
</evidence>
<dbReference type="PROSITE" id="PS51829">
    <property type="entry name" value="P_HOMO_B"/>
    <property type="match status" value="1"/>
</dbReference>
<keyword evidence="1" id="KW-0645">Protease</keyword>
<dbReference type="Pfam" id="PF02128">
    <property type="entry name" value="Peptidase_M36"/>
    <property type="match status" value="1"/>
</dbReference>
<dbReference type="InterPro" id="IPR008979">
    <property type="entry name" value="Galactose-bd-like_sf"/>
</dbReference>
<proteinExistence type="predicted"/>
<dbReference type="InterPro" id="IPR001842">
    <property type="entry name" value="Peptidase_M36"/>
</dbReference>